<sequence length="1003" mass="114906">MSDPTTPKYDVFLSFRGEDTRDNFTSHLYAELCRKKIETFIDNRLGRGEEISPALYKAIEESTIYVIILSEHYASSSWCLDELTEILKCKERYGREVIPVFYKVDPSNVRHQRQSYADDFVKHHQRFGGKVDAWKAALTQVAGLSGWDSQVTRPESTLVTEIVKDIVKKLNPPVSSDYSEEMTGMDKHIQQIQPLLQLESRTVRIIGIWGMGGIGKTTIASAVFEKLATQFDYQTIILNVQQEIERVGLSHVKKEYLSQLLNETIISSESNSYDQRPKRAKGLLVFDDVKDSDQLKDLIGTPSNFALGSRIILTSRDKQVLMNANVDEIYQVRQMNSQDSLQLFHSFAFKQNRPIEETYVSLSKQVLDYAKGLPLALKVLGSLLYGRTKEAWESELQKLKKLPVLNIFRLLKLSYDGLDEDEKDIFLDIACFHRGQYEKDVALTLDSCGFSAYIGMDVLKDRSLISVSEYGDVWMHDLIQEMGHEIVRLQCVEDPGKRSRLWKTSDIYDVLSKNKGKGTGAIKCISLDMDEIKNVHPMYIVHADTFKEMHNLRMINFSGNSNVTFNGFLKSFPDELKFLHWDCFPQRSLPLEFCPRNLVTLKMSSSDLEQLWEVDQVFHVFNLKTLIISSRTYHVVQFTHSYRYYKFEKFERTYHGVTSINDFYWLDISNCVSLTCLPAELLNLKFLTKLDLSGCLKLEELPEIKETMENLKVLNLDETAIKELPSSLDRLVGLEELSLYSCPKLKTIPSSIGTLTKLLKLNLTNCESLETFPSSIFKLKLTELNFRGCPMLRTFPEIPNDCLSSLTKLSLKGSSIVNLPESMAHLSSLKSLNLSDCKLLQCVPKLPTNLNHVLAYDCPSIKRMMLNSRSGSEEGTFKFLLTNSQELDGTCLSNIEEVAYIKINDDAYRSVSFCFPGSAIPDWFRHRCQGHSITIRRDDLYLYGRNKLIGFALCVVLGCDFPYRFAFFETSFTYELKFESDGQTDFHPNKFKVGRQILIYPFC</sequence>
<keyword evidence="2" id="KW-1185">Reference proteome</keyword>
<proteinExistence type="predicted"/>
<gene>
    <name evidence="1" type="ORF">MILVUS5_LOCUS39631</name>
</gene>
<protein>
    <submittedName>
        <fullName evidence="1">Uncharacterized protein</fullName>
    </submittedName>
</protein>
<dbReference type="EMBL" id="CASHSV030000823">
    <property type="protein sequence ID" value="CAJ2677034.1"/>
    <property type="molecule type" value="Genomic_DNA"/>
</dbReference>
<accession>A0ACB0M9G6</accession>
<evidence type="ECO:0000313" key="1">
    <source>
        <dbReference type="EMBL" id="CAJ2677034.1"/>
    </source>
</evidence>
<name>A0ACB0M9G6_TRIPR</name>
<reference evidence="1" key="1">
    <citation type="submission" date="2023-10" db="EMBL/GenBank/DDBJ databases">
        <authorList>
            <person name="Rodriguez Cubillos JULIANA M."/>
            <person name="De Vega J."/>
        </authorList>
    </citation>
    <scope>NUCLEOTIDE SEQUENCE</scope>
</reference>
<dbReference type="Proteomes" id="UP001177021">
    <property type="component" value="Unassembled WGS sequence"/>
</dbReference>
<comment type="caution">
    <text evidence="1">The sequence shown here is derived from an EMBL/GenBank/DDBJ whole genome shotgun (WGS) entry which is preliminary data.</text>
</comment>
<evidence type="ECO:0000313" key="2">
    <source>
        <dbReference type="Proteomes" id="UP001177021"/>
    </source>
</evidence>
<organism evidence="1 2">
    <name type="scientific">Trifolium pratense</name>
    <name type="common">Red clover</name>
    <dbReference type="NCBI Taxonomy" id="57577"/>
    <lineage>
        <taxon>Eukaryota</taxon>
        <taxon>Viridiplantae</taxon>
        <taxon>Streptophyta</taxon>
        <taxon>Embryophyta</taxon>
        <taxon>Tracheophyta</taxon>
        <taxon>Spermatophyta</taxon>
        <taxon>Magnoliopsida</taxon>
        <taxon>eudicotyledons</taxon>
        <taxon>Gunneridae</taxon>
        <taxon>Pentapetalae</taxon>
        <taxon>rosids</taxon>
        <taxon>fabids</taxon>
        <taxon>Fabales</taxon>
        <taxon>Fabaceae</taxon>
        <taxon>Papilionoideae</taxon>
        <taxon>50 kb inversion clade</taxon>
        <taxon>NPAAA clade</taxon>
        <taxon>Hologalegina</taxon>
        <taxon>IRL clade</taxon>
        <taxon>Trifolieae</taxon>
        <taxon>Trifolium</taxon>
    </lineage>
</organism>